<keyword evidence="6" id="KW-0732">Signal</keyword>
<evidence type="ECO:0008006" key="10">
    <source>
        <dbReference type="Google" id="ProtNLM"/>
    </source>
</evidence>
<dbReference type="EMBL" id="CAJNOH010005270">
    <property type="protein sequence ID" value="CAF1393738.1"/>
    <property type="molecule type" value="Genomic_DNA"/>
</dbReference>
<dbReference type="Gene3D" id="1.20.82.10">
    <property type="entry name" value="ADP Ribosyl Cyclase, Chain A, domain 1"/>
    <property type="match status" value="1"/>
</dbReference>
<feature type="signal peptide" evidence="6">
    <location>
        <begin position="1"/>
        <end position="19"/>
    </location>
</feature>
<dbReference type="PANTHER" id="PTHR10912">
    <property type="entry name" value="ADP-RIBOSYL CYCLASE"/>
    <property type="match status" value="1"/>
</dbReference>
<protein>
    <recommendedName>
        <fullName evidence="10">ADP-ribosyl cyclase/cyclic ADP-ribose hydrolase</fullName>
    </recommendedName>
</protein>
<evidence type="ECO:0000256" key="4">
    <source>
        <dbReference type="ARBA" id="ARBA00023027"/>
    </source>
</evidence>
<dbReference type="EMBL" id="CAJNOL010006753">
    <property type="protein sequence ID" value="CAF1621379.1"/>
    <property type="molecule type" value="Genomic_DNA"/>
</dbReference>
<dbReference type="GO" id="GO:0061809">
    <property type="term" value="F:NAD+ nucleosidase activity, cyclic ADP-ribose generating"/>
    <property type="evidence" value="ECO:0007669"/>
    <property type="project" value="InterPro"/>
</dbReference>
<evidence type="ECO:0000256" key="1">
    <source>
        <dbReference type="ARBA" id="ARBA00005406"/>
    </source>
</evidence>
<evidence type="ECO:0000256" key="3">
    <source>
        <dbReference type="ARBA" id="ARBA00022801"/>
    </source>
</evidence>
<dbReference type="Proteomes" id="UP000663870">
    <property type="component" value="Unassembled WGS sequence"/>
</dbReference>
<evidence type="ECO:0000313" key="9">
    <source>
        <dbReference type="Proteomes" id="UP000663870"/>
    </source>
</evidence>
<proteinExistence type="inferred from homology"/>
<keyword evidence="9" id="KW-1185">Reference proteome</keyword>
<dbReference type="SUPFAM" id="SSF52309">
    <property type="entry name" value="N-(deoxy)ribosyltransferase-like"/>
    <property type="match status" value="1"/>
</dbReference>
<keyword evidence="4" id="KW-0520">NAD</keyword>
<keyword evidence="2" id="KW-0808">Transferase</keyword>
<dbReference type="GO" id="GO:0005886">
    <property type="term" value="C:plasma membrane"/>
    <property type="evidence" value="ECO:0007669"/>
    <property type="project" value="TreeGrafter"/>
</dbReference>
<evidence type="ECO:0000256" key="5">
    <source>
        <dbReference type="ARBA" id="ARBA00023157"/>
    </source>
</evidence>
<evidence type="ECO:0000313" key="8">
    <source>
        <dbReference type="EMBL" id="CAF1621379.1"/>
    </source>
</evidence>
<keyword evidence="5" id="KW-1015">Disulfide bond</keyword>
<dbReference type="GO" id="GO:0016849">
    <property type="term" value="F:phosphorus-oxygen lyase activity"/>
    <property type="evidence" value="ECO:0007669"/>
    <property type="project" value="TreeGrafter"/>
</dbReference>
<feature type="chain" id="PRO_5035608812" description="ADP-ribosyl cyclase/cyclic ADP-ribose hydrolase" evidence="6">
    <location>
        <begin position="20"/>
        <end position="385"/>
    </location>
</feature>
<reference evidence="8" key="1">
    <citation type="submission" date="2021-02" db="EMBL/GenBank/DDBJ databases">
        <authorList>
            <person name="Nowell W R."/>
        </authorList>
    </citation>
    <scope>NUCLEOTIDE SEQUENCE</scope>
</reference>
<comment type="similarity">
    <text evidence="1">Belongs to the ADP-ribosyl cyclase family.</text>
</comment>
<evidence type="ECO:0000256" key="6">
    <source>
        <dbReference type="SAM" id="SignalP"/>
    </source>
</evidence>
<organism evidence="8 9">
    <name type="scientific">Rotaria sordida</name>
    <dbReference type="NCBI Taxonomy" id="392033"/>
    <lineage>
        <taxon>Eukaryota</taxon>
        <taxon>Metazoa</taxon>
        <taxon>Spiralia</taxon>
        <taxon>Gnathifera</taxon>
        <taxon>Rotifera</taxon>
        <taxon>Eurotatoria</taxon>
        <taxon>Bdelloidea</taxon>
        <taxon>Philodinida</taxon>
        <taxon>Philodinidae</taxon>
        <taxon>Rotaria</taxon>
    </lineage>
</organism>
<name>A0A816CCE1_9BILA</name>
<keyword evidence="3" id="KW-0378">Hydrolase</keyword>
<dbReference type="InterPro" id="IPR003193">
    <property type="entry name" value="ADP-ribosyl_cyclase"/>
</dbReference>
<dbReference type="GO" id="GO:0016740">
    <property type="term" value="F:transferase activity"/>
    <property type="evidence" value="ECO:0007669"/>
    <property type="project" value="UniProtKB-KW"/>
</dbReference>
<evidence type="ECO:0000256" key="2">
    <source>
        <dbReference type="ARBA" id="ARBA00022679"/>
    </source>
</evidence>
<gene>
    <name evidence="8" type="ORF">JXQ802_LOCUS50635</name>
    <name evidence="7" type="ORF">PYM288_LOCUS34465</name>
</gene>
<sequence length="385" mass="44342">MYYCRLYEILLFFFSLVLMMTNINSTTLSVENQSSSIHLRAPSFSGIYHTNLLSHSPSQILNKNENEMKLISKQNQLNPCNNGSYIKTNGTTCGLKEIMIGRCNEYQYIKRGLYLSNTTEIKNCTKLYELFESAARYKSYCNTNMSTYESYFQYALDGVHVINRALFWSGTYGLAHAYSNRGINYITLEDTLAAAMADGLLWCGKENDTEGFDYVSCPRNCKDNIWADDAFWGLASRTYAQKVAGEIYLVLNGSRTDGHPSFRNGSYFTTYELPNLQKTGQYRVTKMIVLLMHAPDQKVIEKCGEKSLRSLETIIRGYNIDYACKDDPEELILIMCSDQWEARECQIARKVLRQQWNIKVYGKSNTIYHSISFLFLFSIIINYFL</sequence>
<evidence type="ECO:0000313" key="7">
    <source>
        <dbReference type="EMBL" id="CAF1393738.1"/>
    </source>
</evidence>
<comment type="caution">
    <text evidence="8">The sequence shown here is derived from an EMBL/GenBank/DDBJ whole genome shotgun (WGS) entry which is preliminary data.</text>
</comment>
<dbReference type="PANTHER" id="PTHR10912:SF7">
    <property type="entry name" value="ADP-RIBOSYL CYCLASE_CYCLIC ADP-RIBOSE HYDROLASE"/>
    <property type="match status" value="1"/>
</dbReference>
<dbReference type="Proteomes" id="UP000663854">
    <property type="component" value="Unassembled WGS sequence"/>
</dbReference>
<dbReference type="Gene3D" id="3.40.50.720">
    <property type="entry name" value="NAD(P)-binding Rossmann-like Domain"/>
    <property type="match status" value="1"/>
</dbReference>
<dbReference type="Pfam" id="PF02267">
    <property type="entry name" value="Rib_hydrolayse"/>
    <property type="match status" value="1"/>
</dbReference>
<dbReference type="AlphaFoldDB" id="A0A816CCE1"/>
<accession>A0A816CCE1</accession>